<dbReference type="GeneID" id="70245346"/>
<evidence type="ECO:0000313" key="8">
    <source>
        <dbReference type="Proteomes" id="UP001201262"/>
    </source>
</evidence>
<dbReference type="RefSeq" id="XP_046076224.1">
    <property type="nucleotide sequence ID" value="XM_046215059.1"/>
</dbReference>
<keyword evidence="8" id="KW-1185">Reference proteome</keyword>
<dbReference type="InterPro" id="IPR002938">
    <property type="entry name" value="FAD-bd"/>
</dbReference>
<keyword evidence="3" id="KW-0274">FAD</keyword>
<comment type="caution">
    <text evidence="7">The sequence shown here is derived from an EMBL/GenBank/DDBJ whole genome shotgun (WGS) entry which is preliminary data.</text>
</comment>
<dbReference type="SUPFAM" id="SSF51905">
    <property type="entry name" value="FAD/NAD(P)-binding domain"/>
    <property type="match status" value="1"/>
</dbReference>
<proteinExistence type="predicted"/>
<sequence length="412" mass="44989">MSTTNNNTVLISGAGLGGLCLAQALKKHSISFKIFEKDLKRSFRAQGYRLRISEFGILSLQYALSDEIWSLFEKTSAVFEPSKPGTRLSTHTAEALAAGALGGGPPPLGNVKPYTVDRTTMRDVLLTGLENELHFGKAVANYTTTDSGVTVHFTDGSSETGALLVGADGVKSPVRQQLLPEYPFLDTGMRILYGKTPISEEFEKKFLEDAQHGMALLYDDGSSDNAPKTGVLEAIRFPQGKTVEHITLPDDYIYWVMVLRKEHLPISDTEVLRLDNEASSDLAVLLTKGWHSRLKPMIELQDRTQTSTLKMSSVDPSMPDWEPVSRVTLLGDAIHNMPPTGGAGVNTALRDAADLARKIVDAGGTGNVTKATISEYENDLREFSRKWVGLSWQGGTKAFGLKPLEECEKLSI</sequence>
<keyword evidence="5" id="KW-0503">Monooxygenase</keyword>
<accession>A0AAD4Q4G2</accession>
<dbReference type="PANTHER" id="PTHR47178:SF5">
    <property type="entry name" value="FAD-BINDING DOMAIN-CONTAINING PROTEIN"/>
    <property type="match status" value="1"/>
</dbReference>
<keyword evidence="4" id="KW-0560">Oxidoreductase</keyword>
<dbReference type="Proteomes" id="UP001201262">
    <property type="component" value="Unassembled WGS sequence"/>
</dbReference>
<dbReference type="AlphaFoldDB" id="A0AAD4Q4G2"/>
<evidence type="ECO:0000259" key="6">
    <source>
        <dbReference type="Pfam" id="PF01494"/>
    </source>
</evidence>
<reference evidence="7" key="1">
    <citation type="submission" date="2021-12" db="EMBL/GenBank/DDBJ databases">
        <title>Convergent genome expansion in fungi linked to evolution of root-endophyte symbiosis.</title>
        <authorList>
            <consortium name="DOE Joint Genome Institute"/>
            <person name="Ke Y.-H."/>
            <person name="Bonito G."/>
            <person name="Liao H.-L."/>
            <person name="Looney B."/>
            <person name="Rojas-Flechas A."/>
            <person name="Nash J."/>
            <person name="Hameed K."/>
            <person name="Schadt C."/>
            <person name="Martin F."/>
            <person name="Crous P.W."/>
            <person name="Miettinen O."/>
            <person name="Magnuson J.K."/>
            <person name="Labbe J."/>
            <person name="Jacobson D."/>
            <person name="Doktycz M.J."/>
            <person name="Veneault-Fourrey C."/>
            <person name="Kuo A."/>
            <person name="Mondo S."/>
            <person name="Calhoun S."/>
            <person name="Riley R."/>
            <person name="Ohm R."/>
            <person name="LaButti K."/>
            <person name="Andreopoulos B."/>
            <person name="Pangilinan J."/>
            <person name="Nolan M."/>
            <person name="Tritt A."/>
            <person name="Clum A."/>
            <person name="Lipzen A."/>
            <person name="Daum C."/>
            <person name="Barry K."/>
            <person name="Grigoriev I.V."/>
            <person name="Vilgalys R."/>
        </authorList>
    </citation>
    <scope>NUCLEOTIDE SEQUENCE</scope>
    <source>
        <strain evidence="7">PMI_201</strain>
    </source>
</reference>
<evidence type="ECO:0000256" key="5">
    <source>
        <dbReference type="ARBA" id="ARBA00023033"/>
    </source>
</evidence>
<feature type="domain" description="FAD-binding" evidence="6">
    <location>
        <begin position="326"/>
        <end position="388"/>
    </location>
</feature>
<dbReference type="Pfam" id="PF01494">
    <property type="entry name" value="FAD_binding_3"/>
    <property type="match status" value="2"/>
</dbReference>
<comment type="cofactor">
    <cofactor evidence="1">
        <name>FAD</name>
        <dbReference type="ChEBI" id="CHEBI:57692"/>
    </cofactor>
</comment>
<dbReference type="EMBL" id="JAJTJA010000002">
    <property type="protein sequence ID" value="KAH8703206.1"/>
    <property type="molecule type" value="Genomic_DNA"/>
</dbReference>
<dbReference type="PANTHER" id="PTHR47178">
    <property type="entry name" value="MONOOXYGENASE, FAD-BINDING"/>
    <property type="match status" value="1"/>
</dbReference>
<name>A0AAD4Q4G2_9EURO</name>
<gene>
    <name evidence="7" type="ORF">BGW36DRAFT_368958</name>
</gene>
<dbReference type="GO" id="GO:0071949">
    <property type="term" value="F:FAD binding"/>
    <property type="evidence" value="ECO:0007669"/>
    <property type="project" value="InterPro"/>
</dbReference>
<feature type="domain" description="FAD-binding" evidence="6">
    <location>
        <begin position="8"/>
        <end position="179"/>
    </location>
</feature>
<dbReference type="PRINTS" id="PR00420">
    <property type="entry name" value="RNGMNOXGNASE"/>
</dbReference>
<evidence type="ECO:0000256" key="2">
    <source>
        <dbReference type="ARBA" id="ARBA00022630"/>
    </source>
</evidence>
<evidence type="ECO:0000256" key="1">
    <source>
        <dbReference type="ARBA" id="ARBA00001974"/>
    </source>
</evidence>
<evidence type="ECO:0000256" key="3">
    <source>
        <dbReference type="ARBA" id="ARBA00022827"/>
    </source>
</evidence>
<organism evidence="7 8">
    <name type="scientific">Talaromyces proteolyticus</name>
    <dbReference type="NCBI Taxonomy" id="1131652"/>
    <lineage>
        <taxon>Eukaryota</taxon>
        <taxon>Fungi</taxon>
        <taxon>Dikarya</taxon>
        <taxon>Ascomycota</taxon>
        <taxon>Pezizomycotina</taxon>
        <taxon>Eurotiomycetes</taxon>
        <taxon>Eurotiomycetidae</taxon>
        <taxon>Eurotiales</taxon>
        <taxon>Trichocomaceae</taxon>
        <taxon>Talaromyces</taxon>
        <taxon>Talaromyces sect. Bacilispori</taxon>
    </lineage>
</organism>
<dbReference type="InterPro" id="IPR036188">
    <property type="entry name" value="FAD/NAD-bd_sf"/>
</dbReference>
<dbReference type="Gene3D" id="3.50.50.60">
    <property type="entry name" value="FAD/NAD(P)-binding domain"/>
    <property type="match status" value="1"/>
</dbReference>
<evidence type="ECO:0000313" key="7">
    <source>
        <dbReference type="EMBL" id="KAH8703206.1"/>
    </source>
</evidence>
<keyword evidence="2" id="KW-0285">Flavoprotein</keyword>
<evidence type="ECO:0000256" key="4">
    <source>
        <dbReference type="ARBA" id="ARBA00023002"/>
    </source>
</evidence>
<dbReference type="GO" id="GO:0004497">
    <property type="term" value="F:monooxygenase activity"/>
    <property type="evidence" value="ECO:0007669"/>
    <property type="project" value="UniProtKB-KW"/>
</dbReference>
<protein>
    <recommendedName>
        <fullName evidence="6">FAD-binding domain-containing protein</fullName>
    </recommendedName>
</protein>